<evidence type="ECO:0000313" key="3">
    <source>
        <dbReference type="Proteomes" id="UP001595740"/>
    </source>
</evidence>
<comment type="caution">
    <text evidence="2">The sequence shown here is derived from an EMBL/GenBank/DDBJ whole genome shotgun (WGS) entry which is preliminary data.</text>
</comment>
<proteinExistence type="predicted"/>
<reference evidence="3" key="1">
    <citation type="journal article" date="2019" name="Int. J. Syst. Evol. Microbiol.">
        <title>The Global Catalogue of Microorganisms (GCM) 10K type strain sequencing project: providing services to taxonomists for standard genome sequencing and annotation.</title>
        <authorList>
            <consortium name="The Broad Institute Genomics Platform"/>
            <consortium name="The Broad Institute Genome Sequencing Center for Infectious Disease"/>
            <person name="Wu L."/>
            <person name="Ma J."/>
        </authorList>
    </citation>
    <scope>NUCLEOTIDE SEQUENCE [LARGE SCALE GENOMIC DNA]</scope>
    <source>
        <strain evidence="3">KCTC 42875</strain>
    </source>
</reference>
<keyword evidence="1" id="KW-0812">Transmembrane</keyword>
<evidence type="ECO:0000313" key="2">
    <source>
        <dbReference type="EMBL" id="MFC3551681.1"/>
    </source>
</evidence>
<name>A0ABV7RUU0_9GAMM</name>
<feature type="transmembrane region" description="Helical" evidence="1">
    <location>
        <begin position="134"/>
        <end position="153"/>
    </location>
</feature>
<organism evidence="2 3">
    <name type="scientific">Lysobacter cavernae</name>
    <dbReference type="NCBI Taxonomy" id="1685901"/>
    <lineage>
        <taxon>Bacteria</taxon>
        <taxon>Pseudomonadati</taxon>
        <taxon>Pseudomonadota</taxon>
        <taxon>Gammaproteobacteria</taxon>
        <taxon>Lysobacterales</taxon>
        <taxon>Lysobacteraceae</taxon>
        <taxon>Lysobacter</taxon>
    </lineage>
</organism>
<keyword evidence="1" id="KW-1133">Transmembrane helix</keyword>
<keyword evidence="3" id="KW-1185">Reference proteome</keyword>
<evidence type="ECO:0000256" key="1">
    <source>
        <dbReference type="SAM" id="Phobius"/>
    </source>
</evidence>
<sequence length="160" mass="17464">MTRIGSTHSPAWLQVFLGGLVVAIGDIVFATTLWFSWTASGLTRVFQTIAVGVLGTASYDGGVATAWLGAGLHLFMATMFVVVYTLAGRRAPQLLGKPFVYGVLYGVLLYVVMNFVVMPLSRVGRSPSFEHPDWIGLSLIAHMLFGVICVLFARRALRRR</sequence>
<feature type="transmembrane region" description="Helical" evidence="1">
    <location>
        <begin position="99"/>
        <end position="122"/>
    </location>
</feature>
<feature type="transmembrane region" description="Helical" evidence="1">
    <location>
        <begin position="66"/>
        <end position="87"/>
    </location>
</feature>
<accession>A0ABV7RUU0</accession>
<gene>
    <name evidence="2" type="ORF">ACFOLC_11745</name>
</gene>
<feature type="transmembrane region" description="Helical" evidence="1">
    <location>
        <begin position="12"/>
        <end position="37"/>
    </location>
</feature>
<evidence type="ECO:0008006" key="4">
    <source>
        <dbReference type="Google" id="ProtNLM"/>
    </source>
</evidence>
<dbReference type="Proteomes" id="UP001595740">
    <property type="component" value="Unassembled WGS sequence"/>
</dbReference>
<keyword evidence="1" id="KW-0472">Membrane</keyword>
<dbReference type="RefSeq" id="WP_386759453.1">
    <property type="nucleotide sequence ID" value="NZ_JBHRXK010000005.1"/>
</dbReference>
<dbReference type="EMBL" id="JBHRXK010000005">
    <property type="protein sequence ID" value="MFC3551681.1"/>
    <property type="molecule type" value="Genomic_DNA"/>
</dbReference>
<protein>
    <recommendedName>
        <fullName evidence="4">DUF1440 domain-containing protein</fullName>
    </recommendedName>
</protein>